<dbReference type="InterPro" id="IPR013761">
    <property type="entry name" value="SAM/pointed_sf"/>
</dbReference>
<feature type="region of interest" description="Disordered" evidence="1">
    <location>
        <begin position="1"/>
        <end position="122"/>
    </location>
</feature>
<dbReference type="Gene3D" id="1.10.150.50">
    <property type="entry name" value="Transcription Factor, Ets-1"/>
    <property type="match status" value="1"/>
</dbReference>
<comment type="caution">
    <text evidence="2">The sequence shown here is derived from an EMBL/GenBank/DDBJ whole genome shotgun (WGS) entry which is preliminary data.</text>
</comment>
<dbReference type="SMR" id="A0A015JR00"/>
<organism evidence="2 3">
    <name type="scientific">Rhizophagus irregularis (strain DAOM 197198w)</name>
    <name type="common">Glomus intraradices</name>
    <dbReference type="NCBI Taxonomy" id="1432141"/>
    <lineage>
        <taxon>Eukaryota</taxon>
        <taxon>Fungi</taxon>
        <taxon>Fungi incertae sedis</taxon>
        <taxon>Mucoromycota</taxon>
        <taxon>Glomeromycotina</taxon>
        <taxon>Glomeromycetes</taxon>
        <taxon>Glomerales</taxon>
        <taxon>Glomeraceae</taxon>
        <taxon>Rhizophagus</taxon>
    </lineage>
</organism>
<proteinExistence type="predicted"/>
<evidence type="ECO:0008006" key="4">
    <source>
        <dbReference type="Google" id="ProtNLM"/>
    </source>
</evidence>
<gene>
    <name evidence="2" type="ORF">RirG_206780</name>
</gene>
<feature type="compositionally biased region" description="Basic residues" evidence="1">
    <location>
        <begin position="1"/>
        <end position="12"/>
    </location>
</feature>
<feature type="compositionally biased region" description="Basic residues" evidence="1">
    <location>
        <begin position="56"/>
        <end position="75"/>
    </location>
</feature>
<sequence length="293" mass="32805">MTQKKSNKKKSSRVVEEDTDIGMEVSTPKFEEMSEGKSSTVVSTDSVETDENISSKSKKSSKKKSSTKEKSKHSSSSKQTDPIDVGKSTETVSSKKSKKSKKKSSKSPSNVKENPEEPSLTEVPTVDYTSYIETVEEIEKLNRNDLINYLKNKKELDLDKQDINTIKSAKFTGQVLLDLTQYDLEKIGLALGPAKAIVGLIKTLKGEEEQVTRKRKYEEPQVVLSDIIKIAVKEEFSRQKSEIGTKSAKVENIDYPTDLPTPLYKRVKVSEEFIPKTDDEDKVAEMSIYTSTA</sequence>
<accession>A0A015JR00</accession>
<evidence type="ECO:0000256" key="1">
    <source>
        <dbReference type="SAM" id="MobiDB-lite"/>
    </source>
</evidence>
<dbReference type="Proteomes" id="UP000022910">
    <property type="component" value="Unassembled WGS sequence"/>
</dbReference>
<reference evidence="2 3" key="1">
    <citation type="submission" date="2014-02" db="EMBL/GenBank/DDBJ databases">
        <title>Single nucleus genome sequencing reveals high similarity among nuclei of an endomycorrhizal fungus.</title>
        <authorList>
            <person name="Lin K."/>
            <person name="Geurts R."/>
            <person name="Zhang Z."/>
            <person name="Limpens E."/>
            <person name="Saunders D.G."/>
            <person name="Mu D."/>
            <person name="Pang E."/>
            <person name="Cao H."/>
            <person name="Cha H."/>
            <person name="Lin T."/>
            <person name="Zhou Q."/>
            <person name="Shang Y."/>
            <person name="Li Y."/>
            <person name="Ivanov S."/>
            <person name="Sharma T."/>
            <person name="Velzen R.V."/>
            <person name="Ruijter N.D."/>
            <person name="Aanen D.K."/>
            <person name="Win J."/>
            <person name="Kamoun S."/>
            <person name="Bisseling T."/>
            <person name="Huang S."/>
        </authorList>
    </citation>
    <scope>NUCLEOTIDE SEQUENCE [LARGE SCALE GENOMIC DNA]</scope>
    <source>
        <strain evidence="3">DAOM197198w</strain>
    </source>
</reference>
<name>A0A015JR00_RHIIW</name>
<evidence type="ECO:0000313" key="2">
    <source>
        <dbReference type="EMBL" id="EXX57479.1"/>
    </source>
</evidence>
<dbReference type="HOGENOM" id="CLU_082811_0_0_1"/>
<dbReference type="AlphaFoldDB" id="A0A015JR00"/>
<dbReference type="EMBL" id="JEMT01027364">
    <property type="protein sequence ID" value="EXX57479.1"/>
    <property type="molecule type" value="Genomic_DNA"/>
</dbReference>
<keyword evidence="3" id="KW-1185">Reference proteome</keyword>
<dbReference type="OrthoDB" id="2413601at2759"/>
<protein>
    <recommendedName>
        <fullName evidence="4">SAM domain-containing protein</fullName>
    </recommendedName>
</protein>
<evidence type="ECO:0000313" key="3">
    <source>
        <dbReference type="Proteomes" id="UP000022910"/>
    </source>
</evidence>
<feature type="compositionally biased region" description="Basic residues" evidence="1">
    <location>
        <begin position="95"/>
        <end position="105"/>
    </location>
</feature>